<organism evidence="4 5">
    <name type="scientific">Cytospora schulzeri</name>
    <dbReference type="NCBI Taxonomy" id="448051"/>
    <lineage>
        <taxon>Eukaryota</taxon>
        <taxon>Fungi</taxon>
        <taxon>Dikarya</taxon>
        <taxon>Ascomycota</taxon>
        <taxon>Pezizomycotina</taxon>
        <taxon>Sordariomycetes</taxon>
        <taxon>Sordariomycetidae</taxon>
        <taxon>Diaporthales</taxon>
        <taxon>Cytosporaceae</taxon>
        <taxon>Cytospora</taxon>
    </lineage>
</organism>
<dbReference type="AlphaFoldDB" id="A0A423VAY3"/>
<keyword evidence="5" id="KW-1185">Reference proteome</keyword>
<accession>A0A423VAY3</accession>
<evidence type="ECO:0000259" key="3">
    <source>
        <dbReference type="Pfam" id="PF01757"/>
    </source>
</evidence>
<dbReference type="InterPro" id="IPR050623">
    <property type="entry name" value="Glucan_succinyl_AcylTrfase"/>
</dbReference>
<gene>
    <name evidence="4" type="ORF">VMCG_10671</name>
</gene>
<dbReference type="PANTHER" id="PTHR36927:SF4">
    <property type="entry name" value="BLR5718 PROTEIN"/>
    <property type="match status" value="1"/>
</dbReference>
<comment type="caution">
    <text evidence="4">The sequence shown here is derived from an EMBL/GenBank/DDBJ whole genome shotgun (WGS) entry which is preliminary data.</text>
</comment>
<evidence type="ECO:0000313" key="5">
    <source>
        <dbReference type="Proteomes" id="UP000283895"/>
    </source>
</evidence>
<feature type="transmembrane region" description="Helical" evidence="2">
    <location>
        <begin position="175"/>
        <end position="192"/>
    </location>
</feature>
<name>A0A423VAY3_9PEZI</name>
<keyword evidence="2" id="KW-0812">Transmembrane</keyword>
<feature type="transmembrane region" description="Helical" evidence="2">
    <location>
        <begin position="262"/>
        <end position="281"/>
    </location>
</feature>
<feature type="compositionally biased region" description="Polar residues" evidence="1">
    <location>
        <begin position="203"/>
        <end position="214"/>
    </location>
</feature>
<dbReference type="Proteomes" id="UP000283895">
    <property type="component" value="Unassembled WGS sequence"/>
</dbReference>
<feature type="transmembrane region" description="Helical" evidence="2">
    <location>
        <begin position="101"/>
        <end position="119"/>
    </location>
</feature>
<evidence type="ECO:0000256" key="1">
    <source>
        <dbReference type="SAM" id="MobiDB-lite"/>
    </source>
</evidence>
<dbReference type="OrthoDB" id="4141464at2759"/>
<keyword evidence="2" id="KW-1133">Transmembrane helix</keyword>
<feature type="region of interest" description="Disordered" evidence="1">
    <location>
        <begin position="201"/>
        <end position="220"/>
    </location>
</feature>
<feature type="transmembrane region" description="Helical" evidence="2">
    <location>
        <begin position="61"/>
        <end position="80"/>
    </location>
</feature>
<evidence type="ECO:0000256" key="2">
    <source>
        <dbReference type="SAM" id="Phobius"/>
    </source>
</evidence>
<sequence>MFRSRLIPRDHLSLPLFLFNGFNQSFFMGLFFWVSGRMSAQALNRKDVSLAAFLKTKAVRLLVPTVFYTMLGPPLAACLAQGRVGGVFKAYWRQLRGARGVTWYTATLLAFDAVAALLHQHTPSPTHDGKDHREVSHVVYDALRKYGWVLAATACFFVRLDYPVGRASAPLGVQPAYLAQYILAYILGYLSLKRGDARMTGPFEQSSSTGTTEPGSLKSDATAVKPTVSLPMAVTISILTAPICILGPVGSTSWSGGWNLNAAVYAVWNELSFMLVGPALMDYFQRHHNRVTTSSLWQARYSFVTFLLHIPLSAAIESVVDKGLAGIPGVARIMETPVGRTLGPIVLSGVMGYVNSTASFAVGKWLLESFPSLKRVL</sequence>
<dbReference type="Pfam" id="PF01757">
    <property type="entry name" value="Acyl_transf_3"/>
    <property type="match status" value="1"/>
</dbReference>
<evidence type="ECO:0000313" key="4">
    <source>
        <dbReference type="EMBL" id="ROV87976.1"/>
    </source>
</evidence>
<reference evidence="4 5" key="1">
    <citation type="submission" date="2015-09" db="EMBL/GenBank/DDBJ databases">
        <title>Host preference determinants of Valsa canker pathogens revealed by comparative genomics.</title>
        <authorList>
            <person name="Yin Z."/>
            <person name="Huang L."/>
        </authorList>
    </citation>
    <scope>NUCLEOTIDE SEQUENCE [LARGE SCALE GENOMIC DNA]</scope>
    <source>
        <strain evidence="4 5">03-1</strain>
    </source>
</reference>
<dbReference type="EMBL" id="LKEA01000085">
    <property type="protein sequence ID" value="ROV87976.1"/>
    <property type="molecule type" value="Genomic_DNA"/>
</dbReference>
<feature type="transmembrane region" description="Helical" evidence="2">
    <location>
        <begin position="228"/>
        <end position="250"/>
    </location>
</feature>
<dbReference type="GO" id="GO:0016747">
    <property type="term" value="F:acyltransferase activity, transferring groups other than amino-acyl groups"/>
    <property type="evidence" value="ECO:0007669"/>
    <property type="project" value="InterPro"/>
</dbReference>
<dbReference type="PANTHER" id="PTHR36927">
    <property type="entry name" value="BLR4337 PROTEIN"/>
    <property type="match status" value="1"/>
</dbReference>
<protein>
    <recommendedName>
        <fullName evidence="3">Acyltransferase 3 domain-containing protein</fullName>
    </recommendedName>
</protein>
<dbReference type="InterPro" id="IPR002656">
    <property type="entry name" value="Acyl_transf_3_dom"/>
</dbReference>
<feature type="domain" description="Acyltransferase 3" evidence="3">
    <location>
        <begin position="14"/>
        <end position="323"/>
    </location>
</feature>
<proteinExistence type="predicted"/>
<keyword evidence="2" id="KW-0472">Membrane</keyword>
<feature type="transmembrane region" description="Helical" evidence="2">
    <location>
        <begin position="12"/>
        <end position="34"/>
    </location>
</feature>